<evidence type="ECO:0000259" key="3">
    <source>
        <dbReference type="Pfam" id="PF06985"/>
    </source>
</evidence>
<feature type="transmembrane region" description="Helical" evidence="2">
    <location>
        <begin position="419"/>
        <end position="444"/>
    </location>
</feature>
<dbReference type="RefSeq" id="XP_036531111.1">
    <property type="nucleotide sequence ID" value="XM_036678307.1"/>
</dbReference>
<sequence length="1247" mass="139517">MDQGIVRVVNGGWIDGLTRDAVTRPDTSTILWETLYKPWNLFTKLDKGDDVTTAESVTLLRDVCSGHDSSDKNCSVVCTSPHDLFASWRTLWQCLSLTSLTLANSTFSTLDQYHGGAGNGTSREQISSALMSFGITNATDFDGRAVLNLTYECATASCRDTSMGKCSIGQLGPGYFQRETIQWIKVYEALAPLCDGLESDINIDIAGPGVLITYITQTAMVVFAWLFFLLLKVNKFINTSTSIFTHLFRKRNPGPNLLTHRVSGLERLERTNLAHATSTFLAELHEAQCFFVVAIEIALINASSRSAIFTGAENWQSLLWNRDSVQFLAGMGAWPIILGQISLRRAELDSMYYLLLSTLALVLAGVAADTAANPDPDRIYKMFQGQNTLEECGGHPSLRTFCVEERESIYWYVFPAGSIYAFLGLLAILWWAKIWTLCNSPALFLQKHKSLSKRQLEAWEWIKWILIKAALFAIHIAEAGALACICFGLAVIRAPLLNLLLRGETGTWSVGQLVAVLIWAPVISKYAHLAILGVEKGFRLRLSKAFEIVKKSDTSKLGARPPCSPIQSYQPNPACCIYRAEPDKLSFVQVISFSLPLEQLDNTMASYNYSTMDTLDWPKIIVIGLVWTPSAYFFNSWVDSQPPGTFVSIACVIFSIISLLAGFHLICFAILVLLSPLFALALLYRLIIELPYLCTGFGPWCLSLFCAQRPPLYASRSEMPQGKDSSSGILHLAPRQVQWLEHPRSPGHVILVTVNKASKPGTSQSKSQQSDITGSGPSFRWAREIIEKCEREHHNCRNHFIRSASQRYLPKRLIDVQSRDKGVVQLLLSGEIQPAENIVEYAALSHCWGATVKSELREDNGETTKTILIETLDPNFRDAVDITYKLGIKYLWIDSLCIMQRTKEWEEESGDMGLVYARAKVVISATASKNSEGGCYKPKDLFPYHCVLGSNWTSSLVVRSSIKYANLVQLFGEKVDRSFLATRGWTFQERFLASRILHFCSGLMMFECNTLTTSECHEEEEYPLNTQFSQNGTMNAPTVPHPGRESPKRLCNRTIIRRAGSSTRHVTRPARDTIRKTCFLWSFMGQDMKEKAEFHLRWYEMVTSYSVHNLTNENDKMMAIAGVAYFIQQSTGFKYAAGLWQETLPFNLLWMVDSGVKRRPYGRSVPSWSWASVDGKISHLLKKIDPTSVSGSSVDLTVEGSSVSDSWEYIKSLVSDLKVQATHMVNGMAHNATLTLSCPLRTLVLRH</sequence>
<dbReference type="Proteomes" id="UP000547976">
    <property type="component" value="Unassembled WGS sequence"/>
</dbReference>
<dbReference type="PANTHER" id="PTHR33112:SF8">
    <property type="entry name" value="HETEROKARYON INCOMPATIBILITY DOMAIN-CONTAINING PROTEIN"/>
    <property type="match status" value="1"/>
</dbReference>
<dbReference type="PANTHER" id="PTHR33112">
    <property type="entry name" value="DOMAIN PROTEIN, PUTATIVE-RELATED"/>
    <property type="match status" value="1"/>
</dbReference>
<evidence type="ECO:0000313" key="5">
    <source>
        <dbReference type="Proteomes" id="UP000547976"/>
    </source>
</evidence>
<keyword evidence="2" id="KW-1133">Transmembrane helix</keyword>
<feature type="transmembrane region" description="Helical" evidence="2">
    <location>
        <begin position="465"/>
        <end position="492"/>
    </location>
</feature>
<feature type="transmembrane region" description="Helical" evidence="2">
    <location>
        <begin position="617"/>
        <end position="634"/>
    </location>
</feature>
<comment type="caution">
    <text evidence="4">The sequence shown here is derived from an EMBL/GenBank/DDBJ whole genome shotgun (WGS) entry which is preliminary data.</text>
</comment>
<dbReference type="Pfam" id="PF06985">
    <property type="entry name" value="HET"/>
    <property type="match status" value="1"/>
</dbReference>
<dbReference type="OrthoDB" id="3789824at2759"/>
<evidence type="ECO:0000256" key="1">
    <source>
        <dbReference type="SAM" id="MobiDB-lite"/>
    </source>
</evidence>
<gene>
    <name evidence="4" type="ORF">FSUBG_13418</name>
</gene>
<proteinExistence type="predicted"/>
<feature type="transmembrane region" description="Helical" evidence="2">
    <location>
        <begin position="211"/>
        <end position="231"/>
    </location>
</feature>
<keyword evidence="2" id="KW-0812">Transmembrane</keyword>
<dbReference type="GeneID" id="59313025"/>
<keyword evidence="5" id="KW-1185">Reference proteome</keyword>
<feature type="transmembrane region" description="Helical" evidence="2">
    <location>
        <begin position="352"/>
        <end position="372"/>
    </location>
</feature>
<name>A0A8H5KTJ8_GIBSU</name>
<evidence type="ECO:0000313" key="4">
    <source>
        <dbReference type="EMBL" id="KAF5580305.1"/>
    </source>
</evidence>
<dbReference type="AlphaFoldDB" id="A0A8H5KTJ8"/>
<evidence type="ECO:0000256" key="2">
    <source>
        <dbReference type="SAM" id="Phobius"/>
    </source>
</evidence>
<reference evidence="4 5" key="1">
    <citation type="submission" date="2020-05" db="EMBL/GenBank/DDBJ databases">
        <title>Identification and distribution of gene clusters putatively required for synthesis of sphingolipid metabolism inhibitors in phylogenetically diverse species of the filamentous fungus Fusarium.</title>
        <authorList>
            <person name="Kim H.-S."/>
            <person name="Busman M."/>
            <person name="Brown D.W."/>
            <person name="Divon H."/>
            <person name="Uhlig S."/>
            <person name="Proctor R.H."/>
        </authorList>
    </citation>
    <scope>NUCLEOTIDE SEQUENCE [LARGE SCALE GENOMIC DNA]</scope>
    <source>
        <strain evidence="4 5">NRRL 66333</strain>
    </source>
</reference>
<keyword evidence="2" id="KW-0472">Membrane</keyword>
<feature type="region of interest" description="Disordered" evidence="1">
    <location>
        <begin position="1028"/>
        <end position="1047"/>
    </location>
</feature>
<protein>
    <submittedName>
        <fullName evidence="4">Tol</fullName>
    </submittedName>
</protein>
<feature type="transmembrane region" description="Helical" evidence="2">
    <location>
        <begin position="512"/>
        <end position="534"/>
    </location>
</feature>
<dbReference type="InterPro" id="IPR010730">
    <property type="entry name" value="HET"/>
</dbReference>
<feature type="domain" description="Heterokaryon incompatibility" evidence="3">
    <location>
        <begin position="841"/>
        <end position="989"/>
    </location>
</feature>
<dbReference type="EMBL" id="JAAOAV010000340">
    <property type="protein sequence ID" value="KAF5580305.1"/>
    <property type="molecule type" value="Genomic_DNA"/>
</dbReference>
<feature type="transmembrane region" description="Helical" evidence="2">
    <location>
        <begin position="646"/>
        <end position="674"/>
    </location>
</feature>
<organism evidence="4 5">
    <name type="scientific">Gibberella subglutinans</name>
    <name type="common">Fusarium subglutinans</name>
    <dbReference type="NCBI Taxonomy" id="42677"/>
    <lineage>
        <taxon>Eukaryota</taxon>
        <taxon>Fungi</taxon>
        <taxon>Dikarya</taxon>
        <taxon>Ascomycota</taxon>
        <taxon>Pezizomycotina</taxon>
        <taxon>Sordariomycetes</taxon>
        <taxon>Hypocreomycetidae</taxon>
        <taxon>Hypocreales</taxon>
        <taxon>Nectriaceae</taxon>
        <taxon>Fusarium</taxon>
        <taxon>Fusarium fujikuroi species complex</taxon>
    </lineage>
</organism>
<accession>A0A8H5KTJ8</accession>